<dbReference type="Gene3D" id="1.25.40.10">
    <property type="entry name" value="Tetratricopeptide repeat domain"/>
    <property type="match status" value="3"/>
</dbReference>
<dbReference type="STRING" id="398720.MED217_17285"/>
<dbReference type="InterPro" id="IPR011990">
    <property type="entry name" value="TPR-like_helical_dom_sf"/>
</dbReference>
<keyword evidence="2" id="KW-1185">Reference proteome</keyword>
<evidence type="ECO:0000313" key="2">
    <source>
        <dbReference type="Proteomes" id="UP000001601"/>
    </source>
</evidence>
<dbReference type="Pfam" id="PF14559">
    <property type="entry name" value="TPR_19"/>
    <property type="match status" value="1"/>
</dbReference>
<dbReference type="HOGENOM" id="CLU_031878_0_0_10"/>
<dbReference type="SMART" id="SM00028">
    <property type="entry name" value="TPR"/>
    <property type="match status" value="7"/>
</dbReference>
<protein>
    <submittedName>
        <fullName evidence="1">TPR domain protein</fullName>
    </submittedName>
</protein>
<reference evidence="1 2" key="1">
    <citation type="journal article" date="2007" name="Nature">
        <title>Light stimulates growth of proteorhodopsin-containing marine Flavobacteria.</title>
        <authorList>
            <person name="Gomez-Consarnau L."/>
            <person name="Gonzalez J.M."/>
            <person name="Coll-Llado M."/>
            <person name="Gourdon P."/>
            <person name="Pascher T."/>
            <person name="Neutze R."/>
            <person name="Pedros-Alio C."/>
            <person name="Pinhassi J."/>
        </authorList>
    </citation>
    <scope>NUCLEOTIDE SEQUENCE [LARGE SCALE GENOMIC DNA]</scope>
    <source>
        <strain evidence="1 2">MED217</strain>
    </source>
</reference>
<evidence type="ECO:0000313" key="1">
    <source>
        <dbReference type="EMBL" id="EAQ51318.1"/>
    </source>
</evidence>
<dbReference type="EMBL" id="AANC01000001">
    <property type="protein sequence ID" value="EAQ51318.1"/>
    <property type="molecule type" value="Genomic_DNA"/>
</dbReference>
<accession>A3XHC7</accession>
<dbReference type="AlphaFoldDB" id="A3XHC7"/>
<name>A3XHC7_LEEBM</name>
<dbReference type="InterPro" id="IPR019734">
    <property type="entry name" value="TPR_rpt"/>
</dbReference>
<comment type="caution">
    <text evidence="1">The sequence shown here is derived from an EMBL/GenBank/DDBJ whole genome shotgun (WGS) entry which is preliminary data.</text>
</comment>
<dbReference type="eggNOG" id="COG0457">
    <property type="taxonomic scope" value="Bacteria"/>
</dbReference>
<dbReference type="SUPFAM" id="SSF48452">
    <property type="entry name" value="TPR-like"/>
    <property type="match status" value="3"/>
</dbReference>
<proteinExistence type="predicted"/>
<organism evidence="1 2">
    <name type="scientific">Leeuwenhoekiella blandensis (strain CECT 7118 / CCUG 51940 / KCTC 22103 / MED217)</name>
    <name type="common">Flavobacterium sp. (strain MED217)</name>
    <dbReference type="NCBI Taxonomy" id="398720"/>
    <lineage>
        <taxon>Bacteria</taxon>
        <taxon>Pseudomonadati</taxon>
        <taxon>Bacteroidota</taxon>
        <taxon>Flavobacteriia</taxon>
        <taxon>Flavobacteriales</taxon>
        <taxon>Flavobacteriaceae</taxon>
        <taxon>Leeuwenhoekiella</taxon>
    </lineage>
</organism>
<sequence length="594" mass="68783">MLRAFFISLFLIFFLKLSAQEDLLARNYMQQGAYEKAAILYEGLVEKTPGNTSLVNSLVEAYQQLEQYDKAQEVLLKTLALSKSLAFLKVDLGYNYQLQSRDTEAQKLYTEILDQVRENPPLANMVGRSFKNYSLLDQAATAYTIAKEAGLNSIYLNVELARIYGEQGKIEQMFDAYINLILENDRYQSLAQRSFNDFITEDAENEANQIFRKLLLKRLQEDPNLLYNRLLSWLFIQQQEYNKAFIQEKAIARRNNNLNGVFTLAAVAVENEAYDLARSIYEYLVAQAPSDEMRLFAHQELLDLRILKNDTEDFKAIQTEFESLLNQFGKTTETLELQTKYAHFLAFNQDKKEEASAFLKETLDLKLNRFQEARVKMELADILVLEERFNAALIYYSQIQKNLKDNVLAQEARFKVAKTSYYKGDFEWAKTQLKVLKSSAEQLIANDAQDLYLLITDNTVDDSTQTALKTFARADLLLFQNKQDEALEVYNTLLAEHKDKAIEDETLLEQAKLFEIKGLYDLAAQNYRLILEKHGDDILADDAHYRLGNLYADQLQQPEKAKEQYESIIFNFADSIFYVDAQQKYRKLRGDAIN</sequence>
<dbReference type="Proteomes" id="UP000001601">
    <property type="component" value="Unassembled WGS sequence"/>
</dbReference>
<gene>
    <name evidence="1" type="ORF">MED217_17285</name>
</gene>